<comment type="similarity">
    <text evidence="2 8">Belongs to the methyltransferase superfamily.</text>
</comment>
<dbReference type="GO" id="GO:0016020">
    <property type="term" value="C:membrane"/>
    <property type="evidence" value="ECO:0007669"/>
    <property type="project" value="UniProtKB-SubCell"/>
</dbReference>
<dbReference type="AlphaFoldDB" id="A0A438I6N5"/>
<dbReference type="PANTHER" id="PTHR10108:SF968">
    <property type="entry name" value="METHYLTRANSFERASE PMT19-RELATED"/>
    <property type="match status" value="1"/>
</dbReference>
<comment type="subcellular location">
    <subcellularLocation>
        <location evidence="7">Endomembrane system</location>
        <topology evidence="7">Single-pass membrane protein</topology>
    </subcellularLocation>
    <subcellularLocation>
        <location evidence="1 8">Membrane</location>
        <topology evidence="1 8">Single-pass type II membrane protein</topology>
    </subcellularLocation>
</comment>
<dbReference type="Pfam" id="PF03141">
    <property type="entry name" value="Methyltransf_29"/>
    <property type="match status" value="2"/>
</dbReference>
<evidence type="ECO:0000256" key="8">
    <source>
        <dbReference type="RuleBase" id="RU366043"/>
    </source>
</evidence>
<evidence type="ECO:0000256" key="1">
    <source>
        <dbReference type="ARBA" id="ARBA00004606"/>
    </source>
</evidence>
<evidence type="ECO:0000256" key="5">
    <source>
        <dbReference type="ARBA" id="ARBA00022968"/>
    </source>
</evidence>
<proteinExistence type="inferred from homology"/>
<name>A0A438I6N5_VITVI</name>
<dbReference type="EMBL" id="QGNW01000138">
    <property type="protein sequence ID" value="RVW92327.1"/>
    <property type="molecule type" value="Genomic_DNA"/>
</dbReference>
<dbReference type="Proteomes" id="UP000288805">
    <property type="component" value="Unassembled WGS sequence"/>
</dbReference>
<dbReference type="SUPFAM" id="SSF53335">
    <property type="entry name" value="S-adenosyl-L-methionine-dependent methyltransferases"/>
    <property type="match status" value="2"/>
</dbReference>
<sequence length="453" mass="51229">MVQQRAFPKVVCVQEIQNWVRVEGDRLVFPGGGTSFPKGVKDYVDEIRRVVPLKSGNIRTALDVGCGDLLVGFEIIVKIRVASFGASLMDYNILTMSIAPMDIHEAQVQFALERGLPAMLGILSTYRLPYPSRSFDMAHCSRCLVPWTAYGTQYWNLELGVKSSCFLSMRCPNAPLSTQISQFQDHIILTIFFIKCLDGVYLMEIDRVLRPGGYWVVSGPPISWKSSYKGWERKAQDLEKEQISLEDLARRLCWKKIAERGPIAVWRKPTNHIHCIQKLKAWKSPHFCAETDPDAGWYKEMDPCITPLPKVTDIRSISGGALERWPKMLNTAPPRIRNGVTRGATVNTFNKDNQIWIKRVSYYGSVLKSLGAGKYRNIMDMNAGLGGFAAAISKQQVWVMNVVPFDAQNNTLGIVYERGLIGTYMNWCEAFSTYPRTYDLIHAHGVFSMYMGK</sequence>
<evidence type="ECO:0000256" key="2">
    <source>
        <dbReference type="ARBA" id="ARBA00008361"/>
    </source>
</evidence>
<evidence type="ECO:0000256" key="4">
    <source>
        <dbReference type="ARBA" id="ARBA00022679"/>
    </source>
</evidence>
<evidence type="ECO:0000313" key="9">
    <source>
        <dbReference type="EMBL" id="RVW92327.1"/>
    </source>
</evidence>
<organism evidence="9 10">
    <name type="scientific">Vitis vinifera</name>
    <name type="common">Grape</name>
    <dbReference type="NCBI Taxonomy" id="29760"/>
    <lineage>
        <taxon>Eukaryota</taxon>
        <taxon>Viridiplantae</taxon>
        <taxon>Streptophyta</taxon>
        <taxon>Embryophyta</taxon>
        <taxon>Tracheophyta</taxon>
        <taxon>Spermatophyta</taxon>
        <taxon>Magnoliopsida</taxon>
        <taxon>eudicotyledons</taxon>
        <taxon>Gunneridae</taxon>
        <taxon>Pentapetalae</taxon>
        <taxon>rosids</taxon>
        <taxon>Vitales</taxon>
        <taxon>Vitaceae</taxon>
        <taxon>Viteae</taxon>
        <taxon>Vitis</taxon>
    </lineage>
</organism>
<dbReference type="InterPro" id="IPR029063">
    <property type="entry name" value="SAM-dependent_MTases_sf"/>
</dbReference>
<keyword evidence="3 8" id="KW-0489">Methyltransferase</keyword>
<evidence type="ECO:0000256" key="6">
    <source>
        <dbReference type="ARBA" id="ARBA00023180"/>
    </source>
</evidence>
<dbReference type="EC" id="2.1.1.-" evidence="8"/>
<keyword evidence="5 8" id="KW-0735">Signal-anchor</keyword>
<keyword evidence="6 8" id="KW-0325">Glycoprotein</keyword>
<dbReference type="GO" id="GO:0008168">
    <property type="term" value="F:methyltransferase activity"/>
    <property type="evidence" value="ECO:0007669"/>
    <property type="project" value="UniProtKB-UniRule"/>
</dbReference>
<dbReference type="PANTHER" id="PTHR10108">
    <property type="entry name" value="SAM-DEPENDENT METHYLTRANSFERASE"/>
    <property type="match status" value="1"/>
</dbReference>
<evidence type="ECO:0000256" key="7">
    <source>
        <dbReference type="ARBA" id="ARBA00037847"/>
    </source>
</evidence>
<dbReference type="Gene3D" id="3.40.50.150">
    <property type="entry name" value="Vaccinia Virus protein VP39"/>
    <property type="match status" value="1"/>
</dbReference>
<reference evidence="9 10" key="1">
    <citation type="journal article" date="2018" name="PLoS Genet.">
        <title>Population sequencing reveals clonal diversity and ancestral inbreeding in the grapevine cultivar Chardonnay.</title>
        <authorList>
            <person name="Roach M.J."/>
            <person name="Johnson D.L."/>
            <person name="Bohlmann J."/>
            <person name="van Vuuren H.J."/>
            <person name="Jones S.J."/>
            <person name="Pretorius I.S."/>
            <person name="Schmidt S.A."/>
            <person name="Borneman A.R."/>
        </authorList>
    </citation>
    <scope>NUCLEOTIDE SEQUENCE [LARGE SCALE GENOMIC DNA]</scope>
    <source>
        <strain evidence="10">cv. Chardonnay</strain>
        <tissue evidence="9">Leaf</tissue>
    </source>
</reference>
<dbReference type="GO" id="GO:0012505">
    <property type="term" value="C:endomembrane system"/>
    <property type="evidence" value="ECO:0007669"/>
    <property type="project" value="UniProtKB-SubCell"/>
</dbReference>
<dbReference type="InterPro" id="IPR004159">
    <property type="entry name" value="Put_SAM_MeTrfase"/>
</dbReference>
<keyword evidence="5 8" id="KW-0812">Transmembrane</keyword>
<comment type="caution">
    <text evidence="9">The sequence shown here is derived from an EMBL/GenBank/DDBJ whole genome shotgun (WGS) entry which is preliminary data.</text>
</comment>
<gene>
    <name evidence="9" type="primary">VvCHDp000954</name>
    <name evidence="9" type="ORF">CK203_032517</name>
</gene>
<accession>A0A438I6N5</accession>
<keyword evidence="4 8" id="KW-0808">Transferase</keyword>
<dbReference type="GO" id="GO:0032259">
    <property type="term" value="P:methylation"/>
    <property type="evidence" value="ECO:0007669"/>
    <property type="project" value="UniProtKB-KW"/>
</dbReference>
<protein>
    <recommendedName>
        <fullName evidence="8">Methyltransferase</fullName>
        <ecNumber evidence="8">2.1.1.-</ecNumber>
    </recommendedName>
</protein>
<evidence type="ECO:0000313" key="10">
    <source>
        <dbReference type="Proteomes" id="UP000288805"/>
    </source>
</evidence>
<evidence type="ECO:0000256" key="3">
    <source>
        <dbReference type="ARBA" id="ARBA00022603"/>
    </source>
</evidence>